<accession>A0A0A8YK26</accession>
<protein>
    <submittedName>
        <fullName evidence="2">Uncharacterized protein</fullName>
    </submittedName>
</protein>
<name>A0A0A8YK26_ARUDO</name>
<dbReference type="AlphaFoldDB" id="A0A0A8YK26"/>
<reference evidence="2" key="1">
    <citation type="submission" date="2014-09" db="EMBL/GenBank/DDBJ databases">
        <authorList>
            <person name="Magalhaes I.L.F."/>
            <person name="Oliveira U."/>
            <person name="Santos F.R."/>
            <person name="Vidigal T.H.D.A."/>
            <person name="Brescovit A.D."/>
            <person name="Santos A.J."/>
        </authorList>
    </citation>
    <scope>NUCLEOTIDE SEQUENCE</scope>
    <source>
        <tissue evidence="2">Shoot tissue taken approximately 20 cm above the soil surface</tissue>
    </source>
</reference>
<sequence>MHIYTSLRHFICAHLPFTFVNLFPPGGLIVDGGLIFSRFVFKNVKMMY</sequence>
<dbReference type="EMBL" id="GBRH01274948">
    <property type="protein sequence ID" value="JAD22947.1"/>
    <property type="molecule type" value="Transcribed_RNA"/>
</dbReference>
<keyword evidence="1" id="KW-1133">Transmembrane helix</keyword>
<feature type="transmembrane region" description="Helical" evidence="1">
    <location>
        <begin position="22"/>
        <end position="41"/>
    </location>
</feature>
<proteinExistence type="predicted"/>
<reference evidence="2" key="2">
    <citation type="journal article" date="2015" name="Data Brief">
        <title>Shoot transcriptome of the giant reed, Arundo donax.</title>
        <authorList>
            <person name="Barrero R.A."/>
            <person name="Guerrero F.D."/>
            <person name="Moolhuijzen P."/>
            <person name="Goolsby J.A."/>
            <person name="Tidwell J."/>
            <person name="Bellgard S.E."/>
            <person name="Bellgard M.I."/>
        </authorList>
    </citation>
    <scope>NUCLEOTIDE SEQUENCE</scope>
    <source>
        <tissue evidence="2">Shoot tissue taken approximately 20 cm above the soil surface</tissue>
    </source>
</reference>
<evidence type="ECO:0000313" key="2">
    <source>
        <dbReference type="EMBL" id="JAD22947.1"/>
    </source>
</evidence>
<keyword evidence="1" id="KW-0812">Transmembrane</keyword>
<organism evidence="2">
    <name type="scientific">Arundo donax</name>
    <name type="common">Giant reed</name>
    <name type="synonym">Donax arundinaceus</name>
    <dbReference type="NCBI Taxonomy" id="35708"/>
    <lineage>
        <taxon>Eukaryota</taxon>
        <taxon>Viridiplantae</taxon>
        <taxon>Streptophyta</taxon>
        <taxon>Embryophyta</taxon>
        <taxon>Tracheophyta</taxon>
        <taxon>Spermatophyta</taxon>
        <taxon>Magnoliopsida</taxon>
        <taxon>Liliopsida</taxon>
        <taxon>Poales</taxon>
        <taxon>Poaceae</taxon>
        <taxon>PACMAD clade</taxon>
        <taxon>Arundinoideae</taxon>
        <taxon>Arundineae</taxon>
        <taxon>Arundo</taxon>
    </lineage>
</organism>
<keyword evidence="1" id="KW-0472">Membrane</keyword>
<evidence type="ECO:0000256" key="1">
    <source>
        <dbReference type="SAM" id="Phobius"/>
    </source>
</evidence>